<keyword evidence="2 3" id="KW-0802">TPR repeat</keyword>
<reference evidence="4" key="2">
    <citation type="journal article" date="2021" name="PeerJ">
        <title>Extensive microbial diversity within the chicken gut microbiome revealed by metagenomics and culture.</title>
        <authorList>
            <person name="Gilroy R."/>
            <person name="Ravi A."/>
            <person name="Getino M."/>
            <person name="Pursley I."/>
            <person name="Horton D.L."/>
            <person name="Alikhan N.F."/>
            <person name="Baker D."/>
            <person name="Gharbi K."/>
            <person name="Hall N."/>
            <person name="Watson M."/>
            <person name="Adriaenssens E.M."/>
            <person name="Foster-Nyarko E."/>
            <person name="Jarju S."/>
            <person name="Secka A."/>
            <person name="Antonio M."/>
            <person name="Oren A."/>
            <person name="Chaudhuri R.R."/>
            <person name="La Ragione R."/>
            <person name="Hildebrand F."/>
            <person name="Pallen M.J."/>
        </authorList>
    </citation>
    <scope>NUCLEOTIDE SEQUENCE</scope>
    <source>
        <strain evidence="4">21143</strain>
    </source>
</reference>
<comment type="caution">
    <text evidence="4">The sequence shown here is derived from an EMBL/GenBank/DDBJ whole genome shotgun (WGS) entry which is preliminary data.</text>
</comment>
<dbReference type="AlphaFoldDB" id="A0A9D1GCV9"/>
<evidence type="ECO:0000256" key="1">
    <source>
        <dbReference type="ARBA" id="ARBA00022737"/>
    </source>
</evidence>
<dbReference type="PANTHER" id="PTHR45586:SF1">
    <property type="entry name" value="LIPOPOLYSACCHARIDE ASSEMBLY PROTEIN B"/>
    <property type="match status" value="1"/>
</dbReference>
<dbReference type="PANTHER" id="PTHR45586">
    <property type="entry name" value="TPR REPEAT-CONTAINING PROTEIN PA4667"/>
    <property type="match status" value="1"/>
</dbReference>
<dbReference type="InterPro" id="IPR011990">
    <property type="entry name" value="TPR-like_helical_dom_sf"/>
</dbReference>
<dbReference type="Pfam" id="PF13181">
    <property type="entry name" value="TPR_8"/>
    <property type="match status" value="1"/>
</dbReference>
<reference evidence="4" key="1">
    <citation type="submission" date="2020-10" db="EMBL/GenBank/DDBJ databases">
        <authorList>
            <person name="Gilroy R."/>
        </authorList>
    </citation>
    <scope>NUCLEOTIDE SEQUENCE</scope>
    <source>
        <strain evidence="4">21143</strain>
    </source>
</reference>
<accession>A0A9D1GCV9</accession>
<dbReference type="SUPFAM" id="SSF48452">
    <property type="entry name" value="TPR-like"/>
    <property type="match status" value="2"/>
</dbReference>
<dbReference type="PROSITE" id="PS50293">
    <property type="entry name" value="TPR_REGION"/>
    <property type="match status" value="1"/>
</dbReference>
<evidence type="ECO:0000313" key="4">
    <source>
        <dbReference type="EMBL" id="HIT38780.1"/>
    </source>
</evidence>
<feature type="repeat" description="TPR" evidence="3">
    <location>
        <begin position="298"/>
        <end position="331"/>
    </location>
</feature>
<dbReference type="InterPro" id="IPR051012">
    <property type="entry name" value="CellSynth/LPSAsmb/PSIAsmb"/>
</dbReference>
<gene>
    <name evidence="4" type="ORF">IAD06_01885</name>
</gene>
<proteinExistence type="predicted"/>
<evidence type="ECO:0000313" key="5">
    <source>
        <dbReference type="Proteomes" id="UP000886722"/>
    </source>
</evidence>
<organism evidence="4 5">
    <name type="scientific">Candidatus Caccoplasma intestinavium</name>
    <dbReference type="NCBI Taxonomy" id="2840716"/>
    <lineage>
        <taxon>Bacteria</taxon>
        <taxon>Pseudomonadati</taxon>
        <taxon>Bacteroidota</taxon>
        <taxon>Bacteroidia</taxon>
        <taxon>Bacteroidales</taxon>
        <taxon>Bacteroidaceae</taxon>
        <taxon>Bacteroidaceae incertae sedis</taxon>
        <taxon>Candidatus Caccoplasma</taxon>
    </lineage>
</organism>
<protein>
    <submittedName>
        <fullName evidence="4">Tetratricopeptide repeat protein</fullName>
    </submittedName>
</protein>
<dbReference type="SMART" id="SM00028">
    <property type="entry name" value="TPR"/>
    <property type="match status" value="5"/>
</dbReference>
<dbReference type="Proteomes" id="UP000886722">
    <property type="component" value="Unassembled WGS sequence"/>
</dbReference>
<dbReference type="InterPro" id="IPR019734">
    <property type="entry name" value="TPR_rpt"/>
</dbReference>
<evidence type="ECO:0000256" key="2">
    <source>
        <dbReference type="ARBA" id="ARBA00022803"/>
    </source>
</evidence>
<feature type="non-terminal residue" evidence="4">
    <location>
        <position position="1"/>
    </location>
</feature>
<evidence type="ECO:0000256" key="3">
    <source>
        <dbReference type="PROSITE-ProRule" id="PRU00339"/>
    </source>
</evidence>
<dbReference type="EMBL" id="DVKT01000011">
    <property type="protein sequence ID" value="HIT38780.1"/>
    <property type="molecule type" value="Genomic_DNA"/>
</dbReference>
<dbReference type="Gene3D" id="1.25.40.10">
    <property type="entry name" value="Tetratricopeptide repeat domain"/>
    <property type="match status" value="2"/>
</dbReference>
<dbReference type="PROSITE" id="PS50005">
    <property type="entry name" value="TPR"/>
    <property type="match status" value="1"/>
</dbReference>
<keyword evidence="1" id="KW-0677">Repeat</keyword>
<name>A0A9D1GCV9_9BACT</name>
<sequence>ILDRTLNDSETKQAESYYYLGEIAFPTSKDSALMYFEKGIAADPEFALNYIGKGKVIMGKPAGSDEKSVKAAVKAGEKEMKAGFKIKNAKKDPAVALAYVEAYYDNNLPYQEAVDKYYEKLLADYAPYYVFLGDIEAQKEEWGEACKNYELAFQWYDTTCVEAYIKFAGIYFRINPDMAIDNVLRLLQMRPNSAIAQRELAESYYRADKFNEAVQAYATYMQNPNAFQSDRPRYAALLYYDKQYDKSLALCEDLLQSYPDNLMLKRLIMYNTYELKDYVSAARAAESLFSTPNVTFNSRDYMQYGKLLLALGEHEKAIAALEKAVEIDPTRLELYKELMGGLQKTGNYMRRAEVQDLYLKQLVATEQDKTQDYFITGRYYYMAAARAYQANDTAMTNIAATKADSCFAIVVEKAPEDYRGHLWRASSTALLDPERKTGIAIPFYEKAIEVILQDLNNTETPPTAAAANRLKKDLIEAYTYMANFEYMAEYNKYLGLPDEQKATFKFNNTIEWCNKILAVDPNHAATKEFLSIISQ</sequence>